<dbReference type="Proteomes" id="UP000235786">
    <property type="component" value="Unassembled WGS sequence"/>
</dbReference>
<dbReference type="PANTHER" id="PTHR43048:SF6">
    <property type="entry name" value="BLR8189 PROTEIN"/>
    <property type="match status" value="1"/>
</dbReference>
<reference evidence="3 4" key="1">
    <citation type="submission" date="2016-04" db="EMBL/GenBank/DDBJ databases">
        <title>A degradative enzymes factory behind the ericoid mycorrhizal symbiosis.</title>
        <authorList>
            <consortium name="DOE Joint Genome Institute"/>
            <person name="Martino E."/>
            <person name="Morin E."/>
            <person name="Grelet G."/>
            <person name="Kuo A."/>
            <person name="Kohler A."/>
            <person name="Daghino S."/>
            <person name="Barry K."/>
            <person name="Choi C."/>
            <person name="Cichocki N."/>
            <person name="Clum A."/>
            <person name="Copeland A."/>
            <person name="Hainaut M."/>
            <person name="Haridas S."/>
            <person name="Labutti K."/>
            <person name="Lindquist E."/>
            <person name="Lipzen A."/>
            <person name="Khouja H.-R."/>
            <person name="Murat C."/>
            <person name="Ohm R."/>
            <person name="Olson A."/>
            <person name="Spatafora J."/>
            <person name="Veneault-Fourrey C."/>
            <person name="Henrissat B."/>
            <person name="Grigoriev I."/>
            <person name="Martin F."/>
            <person name="Perotto S."/>
        </authorList>
    </citation>
    <scope>NUCLEOTIDE SEQUENCE [LARGE SCALE GENOMIC DNA]</scope>
    <source>
        <strain evidence="3 4">F</strain>
    </source>
</reference>
<dbReference type="InterPro" id="IPR004360">
    <property type="entry name" value="Glyas_Fos-R_dOase_dom"/>
</dbReference>
<keyword evidence="4" id="KW-1185">Reference proteome</keyword>
<dbReference type="Pfam" id="PF00903">
    <property type="entry name" value="Glyoxalase"/>
    <property type="match status" value="1"/>
</dbReference>
<organism evidence="3 4">
    <name type="scientific">Hyaloscypha variabilis (strain UAMH 11265 / GT02V1 / F)</name>
    <name type="common">Meliniomyces variabilis</name>
    <dbReference type="NCBI Taxonomy" id="1149755"/>
    <lineage>
        <taxon>Eukaryota</taxon>
        <taxon>Fungi</taxon>
        <taxon>Dikarya</taxon>
        <taxon>Ascomycota</taxon>
        <taxon>Pezizomycotina</taxon>
        <taxon>Leotiomycetes</taxon>
        <taxon>Helotiales</taxon>
        <taxon>Hyaloscyphaceae</taxon>
        <taxon>Hyaloscypha</taxon>
        <taxon>Hyaloscypha variabilis</taxon>
    </lineage>
</organism>
<evidence type="ECO:0000313" key="4">
    <source>
        <dbReference type="Proteomes" id="UP000235786"/>
    </source>
</evidence>
<dbReference type="OrthoDB" id="16820at2759"/>
<evidence type="ECO:0000313" key="3">
    <source>
        <dbReference type="EMBL" id="PMD37509.1"/>
    </source>
</evidence>
<name>A0A2J6RG72_HYAVF</name>
<dbReference type="SUPFAM" id="SSF54593">
    <property type="entry name" value="Glyoxalase/Bleomycin resistance protein/Dihydroxybiphenyl dioxygenase"/>
    <property type="match status" value="1"/>
</dbReference>
<dbReference type="GO" id="GO:0046872">
    <property type="term" value="F:metal ion binding"/>
    <property type="evidence" value="ECO:0007669"/>
    <property type="project" value="UniProtKB-KW"/>
</dbReference>
<dbReference type="PANTHER" id="PTHR43048">
    <property type="entry name" value="METHYLMALONYL-COA EPIMERASE"/>
    <property type="match status" value="1"/>
</dbReference>
<dbReference type="STRING" id="1149755.A0A2J6RG72"/>
<evidence type="ECO:0000259" key="2">
    <source>
        <dbReference type="PROSITE" id="PS51819"/>
    </source>
</evidence>
<dbReference type="GO" id="GO:0004493">
    <property type="term" value="F:methylmalonyl-CoA epimerase activity"/>
    <property type="evidence" value="ECO:0007669"/>
    <property type="project" value="TreeGrafter"/>
</dbReference>
<feature type="domain" description="VOC" evidence="2">
    <location>
        <begin position="10"/>
        <end position="155"/>
    </location>
</feature>
<sequence>MAQASTHSRVINHVAVSVADIDAVVAWYSKVMGFQLIGNKIHEIRRSETPDAPIFGIYPQSLNDVKIAYMSTGNGVGFEIFEFMNPSHTQPEKNFEYNRGGFFHVCVTDHDPESLVARVVEAGGSRVGKMVRAVDEIKCVYVADPWGNILEILDTSFERLATAAAK</sequence>
<dbReference type="InterPro" id="IPR037523">
    <property type="entry name" value="VOC_core"/>
</dbReference>
<dbReference type="AlphaFoldDB" id="A0A2J6RG72"/>
<dbReference type="Gene3D" id="3.10.180.10">
    <property type="entry name" value="2,3-Dihydroxybiphenyl 1,2-Dioxygenase, domain 1"/>
    <property type="match status" value="1"/>
</dbReference>
<gene>
    <name evidence="3" type="ORF">L207DRAFT_636191</name>
</gene>
<dbReference type="PROSITE" id="PS51819">
    <property type="entry name" value="VOC"/>
    <property type="match status" value="1"/>
</dbReference>
<dbReference type="InterPro" id="IPR051785">
    <property type="entry name" value="MMCE/EMCE_epimerase"/>
</dbReference>
<dbReference type="EMBL" id="KZ613949">
    <property type="protein sequence ID" value="PMD37509.1"/>
    <property type="molecule type" value="Genomic_DNA"/>
</dbReference>
<dbReference type="InterPro" id="IPR029068">
    <property type="entry name" value="Glyas_Bleomycin-R_OHBP_Dase"/>
</dbReference>
<accession>A0A2J6RG72</accession>
<dbReference type="GO" id="GO:0046491">
    <property type="term" value="P:L-methylmalonyl-CoA metabolic process"/>
    <property type="evidence" value="ECO:0007669"/>
    <property type="project" value="TreeGrafter"/>
</dbReference>
<evidence type="ECO:0000256" key="1">
    <source>
        <dbReference type="ARBA" id="ARBA00022723"/>
    </source>
</evidence>
<keyword evidence="1" id="KW-0479">Metal-binding</keyword>
<protein>
    <recommendedName>
        <fullName evidence="2">VOC domain-containing protein</fullName>
    </recommendedName>
</protein>
<proteinExistence type="predicted"/>